<dbReference type="Proteomes" id="UP001239445">
    <property type="component" value="Unassembled WGS sequence"/>
</dbReference>
<sequence length="381" mass="42361">MPDPISLSIREKVSKWLQGCTAMITLPKRLIDGGTKENLGTRLVVAAQGHKYLTLSHCWGRKQPLVTTRETEEALGNQIPWEALPLSFEDAIRVTRWLGYRYICIDSLCIVQGDSHDWDIESAKMADIYKGCELAVAASRAASCHEGFLEHCAGGGAVLSQDYCGRQLSVFARDCQGHGSRVGRGWCFLERLLAPRVLHFTRHELYLQCRTEDSCEISESGHDADEIDDKRITGGGDEAENIAKRVENDTSSCDSAGVEVAFIAVGQLWSNIVSKHANLNLSYPTDALPALSGIASTIKALYRAGRYFSGIWERYMHYQLAWASNLEDSECFQLVQQGYIAPSFSWGSRLGPVSFPWECHIVSMWRIIEAWTDLKGVGAYG</sequence>
<reference evidence="2" key="1">
    <citation type="submission" date="2023-06" db="EMBL/GenBank/DDBJ databases">
        <title>Genome-scale phylogeny and comparative genomics of the fungal order Sordariales.</title>
        <authorList>
            <consortium name="Lawrence Berkeley National Laboratory"/>
            <person name="Hensen N."/>
            <person name="Bonometti L."/>
            <person name="Westerberg I."/>
            <person name="Brannstrom I.O."/>
            <person name="Guillou S."/>
            <person name="Cros-Aarteil S."/>
            <person name="Calhoun S."/>
            <person name="Haridas S."/>
            <person name="Kuo A."/>
            <person name="Mondo S."/>
            <person name="Pangilinan J."/>
            <person name="Riley R."/>
            <person name="Labutti K."/>
            <person name="Andreopoulos B."/>
            <person name="Lipzen A."/>
            <person name="Chen C."/>
            <person name="Yanf M."/>
            <person name="Daum C."/>
            <person name="Ng V."/>
            <person name="Clum A."/>
            <person name="Steindorff A."/>
            <person name="Ohm R."/>
            <person name="Martin F."/>
            <person name="Silar P."/>
            <person name="Natvig D."/>
            <person name="Lalanne C."/>
            <person name="Gautier V."/>
            <person name="Ament-Velasquez S.L."/>
            <person name="Kruys A."/>
            <person name="Hutchinson M.I."/>
            <person name="Powell A.J."/>
            <person name="Barry K."/>
            <person name="Miller A.N."/>
            <person name="Grigoriev I.V."/>
            <person name="Debuchy R."/>
            <person name="Gladieux P."/>
            <person name="Thoren M.H."/>
            <person name="Johannesson H."/>
        </authorList>
    </citation>
    <scope>NUCLEOTIDE SEQUENCE</scope>
    <source>
        <strain evidence="2">PSN4</strain>
    </source>
</reference>
<protein>
    <submittedName>
        <fullName evidence="2">Heterokaryon incompatibility protein-domain-containing protein</fullName>
    </submittedName>
</protein>
<evidence type="ECO:0000313" key="3">
    <source>
        <dbReference type="Proteomes" id="UP001239445"/>
    </source>
</evidence>
<dbReference type="AlphaFoldDB" id="A0AAJ0B0W2"/>
<dbReference type="InterPro" id="IPR010730">
    <property type="entry name" value="HET"/>
</dbReference>
<dbReference type="EMBL" id="MU839854">
    <property type="protein sequence ID" value="KAK1749630.1"/>
    <property type="molecule type" value="Genomic_DNA"/>
</dbReference>
<evidence type="ECO:0000313" key="2">
    <source>
        <dbReference type="EMBL" id="KAK1749630.1"/>
    </source>
</evidence>
<dbReference type="PANTHER" id="PTHR33112:SF16">
    <property type="entry name" value="HETEROKARYON INCOMPATIBILITY DOMAIN-CONTAINING PROTEIN"/>
    <property type="match status" value="1"/>
</dbReference>
<gene>
    <name evidence="2" type="ORF">QBC47DRAFT_365985</name>
</gene>
<accession>A0AAJ0B0W2</accession>
<proteinExistence type="predicted"/>
<dbReference type="PANTHER" id="PTHR33112">
    <property type="entry name" value="DOMAIN PROTEIN, PUTATIVE-RELATED"/>
    <property type="match status" value="1"/>
</dbReference>
<evidence type="ECO:0000259" key="1">
    <source>
        <dbReference type="Pfam" id="PF06985"/>
    </source>
</evidence>
<dbReference type="Pfam" id="PF06985">
    <property type="entry name" value="HET"/>
    <property type="match status" value="1"/>
</dbReference>
<name>A0AAJ0B0W2_9PEZI</name>
<keyword evidence="3" id="KW-1185">Reference proteome</keyword>
<comment type="caution">
    <text evidence="2">The sequence shown here is derived from an EMBL/GenBank/DDBJ whole genome shotgun (WGS) entry which is preliminary data.</text>
</comment>
<organism evidence="2 3">
    <name type="scientific">Echria macrotheca</name>
    <dbReference type="NCBI Taxonomy" id="438768"/>
    <lineage>
        <taxon>Eukaryota</taxon>
        <taxon>Fungi</taxon>
        <taxon>Dikarya</taxon>
        <taxon>Ascomycota</taxon>
        <taxon>Pezizomycotina</taxon>
        <taxon>Sordariomycetes</taxon>
        <taxon>Sordariomycetidae</taxon>
        <taxon>Sordariales</taxon>
        <taxon>Schizotheciaceae</taxon>
        <taxon>Echria</taxon>
    </lineage>
</organism>
<feature type="domain" description="Heterokaryon incompatibility" evidence="1">
    <location>
        <begin position="52"/>
        <end position="148"/>
    </location>
</feature>